<keyword evidence="2" id="KW-0732">Signal</keyword>
<dbReference type="EMBL" id="CDMY01000345">
    <property type="protein sequence ID" value="CEM03586.1"/>
    <property type="molecule type" value="Genomic_DNA"/>
</dbReference>
<organism evidence="3 4">
    <name type="scientific">Vitrella brassicaformis (strain CCMP3155)</name>
    <dbReference type="NCBI Taxonomy" id="1169540"/>
    <lineage>
        <taxon>Eukaryota</taxon>
        <taxon>Sar</taxon>
        <taxon>Alveolata</taxon>
        <taxon>Colpodellida</taxon>
        <taxon>Vitrellaceae</taxon>
        <taxon>Vitrella</taxon>
    </lineage>
</organism>
<reference evidence="3 4" key="1">
    <citation type="submission" date="2014-11" db="EMBL/GenBank/DDBJ databases">
        <authorList>
            <person name="Zhu J."/>
            <person name="Qi W."/>
            <person name="Song R."/>
        </authorList>
    </citation>
    <scope>NUCLEOTIDE SEQUENCE [LARGE SCALE GENOMIC DNA]</scope>
</reference>
<feature type="region of interest" description="Disordered" evidence="1">
    <location>
        <begin position="404"/>
        <end position="456"/>
    </location>
</feature>
<feature type="chain" id="PRO_5005187803" evidence="2">
    <location>
        <begin position="26"/>
        <end position="500"/>
    </location>
</feature>
<evidence type="ECO:0000313" key="3">
    <source>
        <dbReference type="EMBL" id="CEM03586.1"/>
    </source>
</evidence>
<feature type="region of interest" description="Disordered" evidence="1">
    <location>
        <begin position="470"/>
        <end position="500"/>
    </location>
</feature>
<feature type="signal peptide" evidence="2">
    <location>
        <begin position="1"/>
        <end position="25"/>
    </location>
</feature>
<accession>A0A0G4EXY8</accession>
<evidence type="ECO:0000313" key="4">
    <source>
        <dbReference type="Proteomes" id="UP000041254"/>
    </source>
</evidence>
<feature type="compositionally biased region" description="Acidic residues" evidence="1">
    <location>
        <begin position="59"/>
        <end position="89"/>
    </location>
</feature>
<evidence type="ECO:0000256" key="2">
    <source>
        <dbReference type="SAM" id="SignalP"/>
    </source>
</evidence>
<gene>
    <name evidence="3" type="ORF">Vbra_8417</name>
</gene>
<sequence>MAKSAAPLLPLLLLVVVVVASLALAHDIQLERDGHLSQSANHSCALFDDSWNQPTDGPYDNETETETETETEAEYSDDEGEYENDEDEGKEPPVTPYRKQPKAAGDFYFRGDPSSPEDPEVEYDDTDDFVGWEYHIRDASSPGYETEEETETEEERNERHQKEIPAKEPANSDLIKAMKYTDYKATQLMQDTARVWKKSGEPFPQCCVCVDAKEKRVKGGDKDFQAPIKTVPLEDRHCIMVPTFRPVQEGKAPRTGVGSSFKKKDCRVMCKTLFNSDYSYFYSLKLVEAAKGKGAAAKTKQGVNSCWTAGRCMHMAAKVARHPDSGAKCTDVRKCPPCTTELRKEMGHIRCRPLTSAEDVKHFQDAFEAVGRTPKKAVPGNIAEIKYTSVPKILYVLTKYLGPQDTPKTQKQPPEEKPKAKKTTQKAVETKKKAVETRQPAAAPHRPPPKGGIAIPGMTAVRPAVAPHVMPPLSAVRPAVAPEGGEDETEEDEGDYYDYY</sequence>
<proteinExistence type="predicted"/>
<feature type="compositionally biased region" description="Basic and acidic residues" evidence="1">
    <location>
        <begin position="156"/>
        <end position="165"/>
    </location>
</feature>
<dbReference type="AlphaFoldDB" id="A0A0G4EXY8"/>
<feature type="region of interest" description="Disordered" evidence="1">
    <location>
        <begin position="46"/>
        <end position="105"/>
    </location>
</feature>
<dbReference type="VEuPathDB" id="CryptoDB:Vbra_8417"/>
<evidence type="ECO:0000256" key="1">
    <source>
        <dbReference type="SAM" id="MobiDB-lite"/>
    </source>
</evidence>
<feature type="region of interest" description="Disordered" evidence="1">
    <location>
        <begin position="139"/>
        <end position="165"/>
    </location>
</feature>
<feature type="compositionally biased region" description="Acidic residues" evidence="1">
    <location>
        <begin position="484"/>
        <end position="500"/>
    </location>
</feature>
<feature type="compositionally biased region" description="Acidic residues" evidence="1">
    <location>
        <begin position="145"/>
        <end position="155"/>
    </location>
</feature>
<dbReference type="Proteomes" id="UP000041254">
    <property type="component" value="Unassembled WGS sequence"/>
</dbReference>
<keyword evidence="4" id="KW-1185">Reference proteome</keyword>
<name>A0A0G4EXY8_VITBC</name>
<protein>
    <submittedName>
        <fullName evidence="3">Uncharacterized protein</fullName>
    </submittedName>
</protein>
<dbReference type="InParanoid" id="A0A0G4EXY8"/>